<sequence length="452" mass="48143">MISDHASGAPIEIYPVTGLGEFGPGSDIAGEIIGAAERSGGPGLRDGDVLVVTSKIFSKTEGRMVPAPTGAEERDQLRRKLISDETVRILARKNATWITENRNGLVQAAAGVDGSNVARDQIALLPLDPDASAAGLRRRITELYGRTVAVIVTDTMGRAWRTGQTDVAIGAAGIAVSHGYDGSVDGYGNPLIVTDIAVADEIAAAADLAKGKLGGVPAAIVRGLRVVDDGTTARDLVRPVEEDLFRLGTEESIRQGHIEALRTRRSVRTFDSREVEPELLHEAFADALTAPAPHHTHPVRFVWLRDPARRTRLLTTMTERWRADLQSDSKTTESIDKRLGRGQILYDAPQVVIPFLVAEGAHTYPDARRNACEHTMFTVAAGGAVNALLVALSARGVGSCWIGSTIFAADTVREVLDLDGRWEPLGAVAIGYPTAGAGLRPPADTDGLVLEL</sequence>
<dbReference type="GO" id="GO:0016491">
    <property type="term" value="F:oxidoreductase activity"/>
    <property type="evidence" value="ECO:0007669"/>
    <property type="project" value="InterPro"/>
</dbReference>
<accession>A0A857LQB6</accession>
<dbReference type="Pfam" id="PF00881">
    <property type="entry name" value="Nitroreductase"/>
    <property type="match status" value="1"/>
</dbReference>
<dbReference type="PANTHER" id="PTHR47917:SF1">
    <property type="entry name" value="COENZYME F420:L-GLUTAMATE LIGASE"/>
    <property type="match status" value="1"/>
</dbReference>
<evidence type="ECO:0000259" key="1">
    <source>
        <dbReference type="Pfam" id="PF00881"/>
    </source>
</evidence>
<evidence type="ECO:0000313" key="3">
    <source>
        <dbReference type="EMBL" id="QHN40479.1"/>
    </source>
</evidence>
<dbReference type="HAMAP" id="MF_01259">
    <property type="entry name" value="F420_ligase_FbiB"/>
    <property type="match status" value="1"/>
</dbReference>
<dbReference type="NCBIfam" id="TIGR03553">
    <property type="entry name" value="F420_FbiB_CTERM"/>
    <property type="match status" value="1"/>
</dbReference>
<dbReference type="EMBL" id="CP045810">
    <property type="protein sequence ID" value="QHN40479.1"/>
    <property type="molecule type" value="Genomic_DNA"/>
</dbReference>
<dbReference type="PANTHER" id="PTHR47917">
    <property type="match status" value="1"/>
</dbReference>
<dbReference type="NCBIfam" id="NF009810">
    <property type="entry name" value="PRK13294.1"/>
    <property type="match status" value="1"/>
</dbReference>
<dbReference type="Pfam" id="PF01996">
    <property type="entry name" value="F420_ligase"/>
    <property type="match status" value="1"/>
</dbReference>
<gene>
    <name evidence="3" type="ORF">GII30_16175</name>
</gene>
<proteinExistence type="inferred from homology"/>
<dbReference type="InterPro" id="IPR029479">
    <property type="entry name" value="Nitroreductase"/>
</dbReference>
<dbReference type="NCBIfam" id="TIGR01916">
    <property type="entry name" value="F420_cofE"/>
    <property type="match status" value="1"/>
</dbReference>
<protein>
    <submittedName>
        <fullName evidence="3">Coenzyme F420-0:L-glutamate ligase</fullName>
        <ecNumber evidence="3">6.3.2.31</ecNumber>
    </submittedName>
</protein>
<dbReference type="Gene3D" id="3.40.109.10">
    <property type="entry name" value="NADH Oxidase"/>
    <property type="match status" value="1"/>
</dbReference>
<dbReference type="SUPFAM" id="SSF55469">
    <property type="entry name" value="FMN-dependent nitroreductase-like"/>
    <property type="match status" value="1"/>
</dbReference>
<dbReference type="EC" id="6.3.2.31" evidence="3"/>
<dbReference type="InterPro" id="IPR008225">
    <property type="entry name" value="F420-0_g-glutamyl_ligase"/>
</dbReference>
<dbReference type="InterPro" id="IPR000415">
    <property type="entry name" value="Nitroreductase-like"/>
</dbReference>
<name>A0A857LQB6_9ACTN</name>
<feature type="domain" description="Nitroreductase" evidence="1">
    <location>
        <begin position="261"/>
        <end position="432"/>
    </location>
</feature>
<keyword evidence="3" id="KW-0436">Ligase</keyword>
<dbReference type="InterPro" id="IPR023661">
    <property type="entry name" value="FbiB"/>
</dbReference>
<feature type="domain" description="Coenzyme F420:L-glutamate ligase-like" evidence="2">
    <location>
        <begin position="22"/>
        <end position="223"/>
    </location>
</feature>
<dbReference type="Gene3D" id="3.90.1660.10">
    <property type="entry name" value="CofE-like domain"/>
    <property type="match status" value="1"/>
</dbReference>
<dbReference type="InterPro" id="IPR019943">
    <property type="entry name" value="F420_FbiB_C"/>
</dbReference>
<dbReference type="AlphaFoldDB" id="A0A857LQB6"/>
<dbReference type="RefSeq" id="WP_005192446.1">
    <property type="nucleotide sequence ID" value="NZ_CP045804.1"/>
</dbReference>
<dbReference type="GO" id="GO:0046872">
    <property type="term" value="F:metal ion binding"/>
    <property type="evidence" value="ECO:0007669"/>
    <property type="project" value="InterPro"/>
</dbReference>
<dbReference type="GO" id="GO:0052618">
    <property type="term" value="F:coenzyme F420-0:L-glutamate ligase activity"/>
    <property type="evidence" value="ECO:0007669"/>
    <property type="project" value="UniProtKB-EC"/>
</dbReference>
<dbReference type="InterPro" id="IPR002847">
    <property type="entry name" value="F420-0_gamma-glut_ligase-dom"/>
</dbReference>
<organism evidence="3">
    <name type="scientific">Gordonia amarae</name>
    <dbReference type="NCBI Taxonomy" id="36821"/>
    <lineage>
        <taxon>Bacteria</taxon>
        <taxon>Bacillati</taxon>
        <taxon>Actinomycetota</taxon>
        <taxon>Actinomycetes</taxon>
        <taxon>Mycobacteriales</taxon>
        <taxon>Gordoniaceae</taxon>
        <taxon>Gordonia</taxon>
    </lineage>
</organism>
<dbReference type="CDD" id="cd20607">
    <property type="entry name" value="FbiB_C-like"/>
    <property type="match status" value="1"/>
</dbReference>
<dbReference type="SUPFAM" id="SSF144010">
    <property type="entry name" value="CofE-like"/>
    <property type="match status" value="1"/>
</dbReference>
<dbReference type="Gene3D" id="3.30.1330.100">
    <property type="entry name" value="CofE-like"/>
    <property type="match status" value="1"/>
</dbReference>
<evidence type="ECO:0000259" key="2">
    <source>
        <dbReference type="Pfam" id="PF01996"/>
    </source>
</evidence>
<reference evidence="3" key="1">
    <citation type="journal article" date="2021" name="Nat. Microbiol.">
        <title>Cocultivation of an ultrasmall environmental parasitic bacterium with lytic ability against bacteria associated with wastewater foams.</title>
        <authorList>
            <person name="Batinovic S."/>
            <person name="Rose J.J.A."/>
            <person name="Ratcliffe J."/>
            <person name="Seviour R.J."/>
            <person name="Petrovski S."/>
        </authorList>
    </citation>
    <scope>NUCLEOTIDE SEQUENCE</scope>
    <source>
        <strain evidence="3">CON44</strain>
    </source>
</reference>